<dbReference type="AlphaFoldDB" id="A0A6N2AQR9"/>
<keyword evidence="1" id="KW-0479">Metal-binding</keyword>
<reference evidence="2" key="1">
    <citation type="submission" date="2019-05" db="EMBL/GenBank/DDBJ databases">
        <title>The de novo reference genome and transcriptome assemblies of the wild tomato species Solanum chilense.</title>
        <authorList>
            <person name="Stam R."/>
            <person name="Nosenko T."/>
            <person name="Hoerger A.C."/>
            <person name="Stephan W."/>
            <person name="Seidel M.A."/>
            <person name="Kuhn J.M.M."/>
            <person name="Haberer G."/>
            <person name="Tellier A."/>
        </authorList>
    </citation>
    <scope>NUCLEOTIDE SEQUENCE</scope>
    <source>
        <tissue evidence="2">Mature leaves</tissue>
    </source>
</reference>
<evidence type="ECO:0000313" key="2">
    <source>
        <dbReference type="EMBL" id="TMW83990.1"/>
    </source>
</evidence>
<proteinExistence type="inferred from homology"/>
<name>A0A6N2AQR9_SOLCI</name>
<comment type="caution">
    <text evidence="2">The sequence shown here is derived from an EMBL/GenBank/DDBJ whole genome shotgun (WGS) entry which is preliminary data.</text>
</comment>
<keyword evidence="1" id="KW-0862">Zinc</keyword>
<comment type="function">
    <text evidence="1">Putative transcription activator involved in regulating light control of development.</text>
</comment>
<dbReference type="PANTHER" id="PTHR31669">
    <property type="entry name" value="PROTEIN FAR1-RELATED SEQUENCE 10-RELATED"/>
    <property type="match status" value="1"/>
</dbReference>
<gene>
    <name evidence="2" type="ORF">EJD97_000280</name>
</gene>
<organism evidence="2">
    <name type="scientific">Solanum chilense</name>
    <name type="common">Tomato</name>
    <name type="synonym">Lycopersicon chilense</name>
    <dbReference type="NCBI Taxonomy" id="4083"/>
    <lineage>
        <taxon>Eukaryota</taxon>
        <taxon>Viridiplantae</taxon>
        <taxon>Streptophyta</taxon>
        <taxon>Embryophyta</taxon>
        <taxon>Tracheophyta</taxon>
        <taxon>Spermatophyta</taxon>
        <taxon>Magnoliopsida</taxon>
        <taxon>eudicotyledons</taxon>
        <taxon>Gunneridae</taxon>
        <taxon>Pentapetalae</taxon>
        <taxon>asterids</taxon>
        <taxon>lamiids</taxon>
        <taxon>Solanales</taxon>
        <taxon>Solanaceae</taxon>
        <taxon>Solanoideae</taxon>
        <taxon>Solaneae</taxon>
        <taxon>Solanum</taxon>
        <taxon>Solanum subgen. Lycopersicon</taxon>
    </lineage>
</organism>
<accession>A0A6N2AQR9</accession>
<dbReference type="EMBL" id="RXGB01010166">
    <property type="protein sequence ID" value="TMW83990.1"/>
    <property type="molecule type" value="Genomic_DNA"/>
</dbReference>
<evidence type="ECO:0000256" key="1">
    <source>
        <dbReference type="RuleBase" id="RU367018"/>
    </source>
</evidence>
<protein>
    <recommendedName>
        <fullName evidence="1">Protein FAR1-RELATED SEQUENCE</fullName>
    </recommendedName>
</protein>
<sequence length="145" mass="17001">MMLTTYNVEEHRWLNNFYNIRHMWSRAFNNDMFSAGLKATSRSESTNNVLNGVGDSSTYLYIFVTNYKKNIVTKWQMNEEHEYFNCKQGKPTLAVKYSPILAQASTIYTHKIYNIFEKEFLKGARACFIETQICYDDEVSKSKNA</sequence>
<comment type="subcellular location">
    <subcellularLocation>
        <location evidence="1">Nucleus</location>
    </subcellularLocation>
</comment>
<dbReference type="GO" id="GO:0008270">
    <property type="term" value="F:zinc ion binding"/>
    <property type="evidence" value="ECO:0007669"/>
    <property type="project" value="UniProtKB-UniRule"/>
</dbReference>
<dbReference type="InterPro" id="IPR031052">
    <property type="entry name" value="FHY3/FAR1"/>
</dbReference>
<dbReference type="GO" id="GO:0006355">
    <property type="term" value="P:regulation of DNA-templated transcription"/>
    <property type="evidence" value="ECO:0007669"/>
    <property type="project" value="UniProtKB-UniRule"/>
</dbReference>
<keyword evidence="1" id="KW-0539">Nucleus</keyword>
<dbReference type="PANTHER" id="PTHR31669:SF282">
    <property type="entry name" value="PROTEIN FAR1-RELATED SEQUENCE"/>
    <property type="match status" value="1"/>
</dbReference>
<dbReference type="GO" id="GO:0005634">
    <property type="term" value="C:nucleus"/>
    <property type="evidence" value="ECO:0007669"/>
    <property type="project" value="UniProtKB-SubCell"/>
</dbReference>
<comment type="similarity">
    <text evidence="1">Belongs to the FHY3/FAR1 family.</text>
</comment>
<keyword evidence="1" id="KW-0863">Zinc-finger</keyword>